<accession>A0A0E9VXN8</accession>
<sequence>MDIFYFFYGFHQQEQCSCHPSPTHFLSYTLMFSACFRVCFFYQCKEV</sequence>
<proteinExistence type="predicted"/>
<dbReference type="AlphaFoldDB" id="A0A0E9VXN8"/>
<dbReference type="EMBL" id="GBXM01025776">
    <property type="protein sequence ID" value="JAH82801.1"/>
    <property type="molecule type" value="Transcribed_RNA"/>
</dbReference>
<protein>
    <submittedName>
        <fullName evidence="1">Uncharacterized protein</fullName>
    </submittedName>
</protein>
<evidence type="ECO:0000313" key="1">
    <source>
        <dbReference type="EMBL" id="JAH82801.1"/>
    </source>
</evidence>
<name>A0A0E9VXN8_ANGAN</name>
<reference evidence="1" key="1">
    <citation type="submission" date="2014-11" db="EMBL/GenBank/DDBJ databases">
        <authorList>
            <person name="Amaro Gonzalez C."/>
        </authorList>
    </citation>
    <scope>NUCLEOTIDE SEQUENCE</scope>
</reference>
<organism evidence="1">
    <name type="scientific">Anguilla anguilla</name>
    <name type="common">European freshwater eel</name>
    <name type="synonym">Muraena anguilla</name>
    <dbReference type="NCBI Taxonomy" id="7936"/>
    <lineage>
        <taxon>Eukaryota</taxon>
        <taxon>Metazoa</taxon>
        <taxon>Chordata</taxon>
        <taxon>Craniata</taxon>
        <taxon>Vertebrata</taxon>
        <taxon>Euteleostomi</taxon>
        <taxon>Actinopterygii</taxon>
        <taxon>Neopterygii</taxon>
        <taxon>Teleostei</taxon>
        <taxon>Anguilliformes</taxon>
        <taxon>Anguillidae</taxon>
        <taxon>Anguilla</taxon>
    </lineage>
</organism>
<reference evidence="1" key="2">
    <citation type="journal article" date="2015" name="Fish Shellfish Immunol.">
        <title>Early steps in the European eel (Anguilla anguilla)-Vibrio vulnificus interaction in the gills: Role of the RtxA13 toxin.</title>
        <authorList>
            <person name="Callol A."/>
            <person name="Pajuelo D."/>
            <person name="Ebbesson L."/>
            <person name="Teles M."/>
            <person name="MacKenzie S."/>
            <person name="Amaro C."/>
        </authorList>
    </citation>
    <scope>NUCLEOTIDE SEQUENCE</scope>
</reference>